<gene>
    <name evidence="5" type="ORF">KC19_6G073500</name>
</gene>
<evidence type="ECO:0000313" key="6">
    <source>
        <dbReference type="Proteomes" id="UP000822688"/>
    </source>
</evidence>
<dbReference type="EMBL" id="CM026427">
    <property type="protein sequence ID" value="KAG0569209.1"/>
    <property type="molecule type" value="Genomic_DNA"/>
</dbReference>
<dbReference type="SUPFAM" id="SSF47095">
    <property type="entry name" value="HMG-box"/>
    <property type="match status" value="1"/>
</dbReference>
<evidence type="ECO:0000313" key="5">
    <source>
        <dbReference type="EMBL" id="KAG0569209.1"/>
    </source>
</evidence>
<reference evidence="5 6" key="1">
    <citation type="submission" date="2020-06" db="EMBL/GenBank/DDBJ databases">
        <title>WGS assembly of Ceratodon purpureus strain R40.</title>
        <authorList>
            <person name="Carey S.B."/>
            <person name="Jenkins J."/>
            <person name="Shu S."/>
            <person name="Lovell J.T."/>
            <person name="Sreedasyam A."/>
            <person name="Maumus F."/>
            <person name="Tiley G.P."/>
            <person name="Fernandez-Pozo N."/>
            <person name="Barry K."/>
            <person name="Chen C."/>
            <person name="Wang M."/>
            <person name="Lipzen A."/>
            <person name="Daum C."/>
            <person name="Saski C.A."/>
            <person name="Payton A.C."/>
            <person name="Mcbreen J.C."/>
            <person name="Conrad R.E."/>
            <person name="Kollar L.M."/>
            <person name="Olsson S."/>
            <person name="Huttunen S."/>
            <person name="Landis J.B."/>
            <person name="Wickett N.J."/>
            <person name="Johnson M.G."/>
            <person name="Rensing S.A."/>
            <person name="Grimwood J."/>
            <person name="Schmutz J."/>
            <person name="Mcdaniel S.F."/>
        </authorList>
    </citation>
    <scope>NUCLEOTIDE SEQUENCE [LARGE SCALE GENOMIC DNA]</scope>
    <source>
        <strain evidence="5 6">R40</strain>
    </source>
</reference>
<proteinExistence type="predicted"/>
<accession>A0A8T0HGK6</accession>
<dbReference type="Gene3D" id="1.10.30.10">
    <property type="entry name" value="High mobility group box domain"/>
    <property type="match status" value="1"/>
</dbReference>
<dbReference type="PROSITE" id="PS50118">
    <property type="entry name" value="HMG_BOX_2"/>
    <property type="match status" value="1"/>
</dbReference>
<dbReference type="GO" id="GO:0003677">
    <property type="term" value="F:DNA binding"/>
    <property type="evidence" value="ECO:0007669"/>
    <property type="project" value="UniProtKB-UniRule"/>
</dbReference>
<feature type="region of interest" description="Disordered" evidence="3">
    <location>
        <begin position="1"/>
        <end position="41"/>
    </location>
</feature>
<feature type="DNA-binding region" description="HMG box" evidence="2">
    <location>
        <begin position="36"/>
        <end position="104"/>
    </location>
</feature>
<name>A0A8T0HGK6_CERPU</name>
<evidence type="ECO:0000256" key="2">
    <source>
        <dbReference type="PROSITE-ProRule" id="PRU00267"/>
    </source>
</evidence>
<organism evidence="5 6">
    <name type="scientific">Ceratodon purpureus</name>
    <name type="common">Fire moss</name>
    <name type="synonym">Dicranum purpureum</name>
    <dbReference type="NCBI Taxonomy" id="3225"/>
    <lineage>
        <taxon>Eukaryota</taxon>
        <taxon>Viridiplantae</taxon>
        <taxon>Streptophyta</taxon>
        <taxon>Embryophyta</taxon>
        <taxon>Bryophyta</taxon>
        <taxon>Bryophytina</taxon>
        <taxon>Bryopsida</taxon>
        <taxon>Dicranidae</taxon>
        <taxon>Pseudoditrichales</taxon>
        <taxon>Ditrichaceae</taxon>
        <taxon>Ceratodon</taxon>
    </lineage>
</organism>
<dbReference type="OrthoDB" id="1919336at2759"/>
<comment type="caution">
    <text evidence="5">The sequence shown here is derived from an EMBL/GenBank/DDBJ whole genome shotgun (WGS) entry which is preliminary data.</text>
</comment>
<dbReference type="PANTHER" id="PTHR48112">
    <property type="entry name" value="HIGH MOBILITY GROUP PROTEIN DSP1"/>
    <property type="match status" value="1"/>
</dbReference>
<evidence type="ECO:0000259" key="4">
    <source>
        <dbReference type="PROSITE" id="PS50118"/>
    </source>
</evidence>
<dbReference type="Proteomes" id="UP000822688">
    <property type="component" value="Chromosome 6"/>
</dbReference>
<protein>
    <recommendedName>
        <fullName evidence="4">HMG box domain-containing protein</fullName>
    </recommendedName>
</protein>
<dbReference type="PRINTS" id="PR00886">
    <property type="entry name" value="HIGHMOBLTY12"/>
</dbReference>
<sequence>MRGGGRRSSASRSRRKSSSSSKPIRKSKRRERSGRPKRALGPYMFFCKEQHASIAADNPNIPFGDVGRILGSRWQQLTEKDKKPYIKKAEADKKRYEKEMKRSKGR</sequence>
<dbReference type="AlphaFoldDB" id="A0A8T0HGK6"/>
<keyword evidence="1 2" id="KW-0238">DNA-binding</keyword>
<dbReference type="SMART" id="SM00398">
    <property type="entry name" value="HMG"/>
    <property type="match status" value="1"/>
</dbReference>
<evidence type="ECO:0000256" key="1">
    <source>
        <dbReference type="ARBA" id="ARBA00023125"/>
    </source>
</evidence>
<dbReference type="InterPro" id="IPR036910">
    <property type="entry name" value="HMG_box_dom_sf"/>
</dbReference>
<keyword evidence="6" id="KW-1185">Reference proteome</keyword>
<keyword evidence="2" id="KW-0539">Nucleus</keyword>
<feature type="domain" description="HMG box" evidence="4">
    <location>
        <begin position="36"/>
        <end position="104"/>
    </location>
</feature>
<dbReference type="Pfam" id="PF00505">
    <property type="entry name" value="HMG_box"/>
    <property type="match status" value="1"/>
</dbReference>
<evidence type="ECO:0000256" key="3">
    <source>
        <dbReference type="SAM" id="MobiDB-lite"/>
    </source>
</evidence>
<feature type="compositionally biased region" description="Basic residues" evidence="3">
    <location>
        <begin position="12"/>
        <end position="38"/>
    </location>
</feature>
<dbReference type="InterPro" id="IPR009071">
    <property type="entry name" value="HMG_box_dom"/>
</dbReference>
<dbReference type="InterPro" id="IPR050342">
    <property type="entry name" value="HMGB"/>
</dbReference>
<dbReference type="PANTHER" id="PTHR48112:SF22">
    <property type="entry name" value="MITOCHONDRIAL TRANSCRIPTION FACTOR A, ISOFORM B"/>
    <property type="match status" value="1"/>
</dbReference>
<dbReference type="GO" id="GO:0005634">
    <property type="term" value="C:nucleus"/>
    <property type="evidence" value="ECO:0007669"/>
    <property type="project" value="UniProtKB-UniRule"/>
</dbReference>